<evidence type="ECO:0000256" key="2">
    <source>
        <dbReference type="SAM" id="SignalP"/>
    </source>
</evidence>
<reference evidence="4 5" key="1">
    <citation type="submission" date="2016-07" db="EMBL/GenBank/DDBJ databases">
        <title>Pervasive Adenine N6-methylation of Active Genes in Fungi.</title>
        <authorList>
            <consortium name="DOE Joint Genome Institute"/>
            <person name="Mondo S.J."/>
            <person name="Dannebaum R.O."/>
            <person name="Kuo R.C."/>
            <person name="Labutti K."/>
            <person name="Haridas S."/>
            <person name="Kuo A."/>
            <person name="Salamov A."/>
            <person name="Ahrendt S.R."/>
            <person name="Lipzen A."/>
            <person name="Sullivan W."/>
            <person name="Andreopoulos W.B."/>
            <person name="Clum A."/>
            <person name="Lindquist E."/>
            <person name="Daum C."/>
            <person name="Ramamoorthy G.K."/>
            <person name="Gryganskyi A."/>
            <person name="Culley D."/>
            <person name="Magnuson J.K."/>
            <person name="James T.Y."/>
            <person name="O'Malley M.A."/>
            <person name="Stajich J.E."/>
            <person name="Spatafora J.W."/>
            <person name="Visel A."/>
            <person name="Grigoriev I.V."/>
        </authorList>
    </citation>
    <scope>NUCLEOTIDE SEQUENCE [LARGE SCALE GENOMIC DNA]</scope>
    <source>
        <strain evidence="4 5">CBS 115471</strain>
    </source>
</reference>
<organism evidence="4 5">
    <name type="scientific">Clohesyomyces aquaticus</name>
    <dbReference type="NCBI Taxonomy" id="1231657"/>
    <lineage>
        <taxon>Eukaryota</taxon>
        <taxon>Fungi</taxon>
        <taxon>Dikarya</taxon>
        <taxon>Ascomycota</taxon>
        <taxon>Pezizomycotina</taxon>
        <taxon>Dothideomycetes</taxon>
        <taxon>Pleosporomycetidae</taxon>
        <taxon>Pleosporales</taxon>
        <taxon>Lindgomycetaceae</taxon>
        <taxon>Clohesyomyces</taxon>
    </lineage>
</organism>
<dbReference type="AlphaFoldDB" id="A0A1Y1ZVK7"/>
<evidence type="ECO:0000259" key="3">
    <source>
        <dbReference type="Pfam" id="PF23585"/>
    </source>
</evidence>
<feature type="chain" id="PRO_5013186373" description="DUF7137 domain-containing protein" evidence="2">
    <location>
        <begin position="22"/>
        <end position="294"/>
    </location>
</feature>
<dbReference type="PANTHER" id="PTHR42028">
    <property type="entry name" value="CHROMOSOME 1, WHOLE GENOME SHOTGUN SEQUENCE"/>
    <property type="match status" value="1"/>
</dbReference>
<dbReference type="EMBL" id="MCFA01000034">
    <property type="protein sequence ID" value="ORY14271.1"/>
    <property type="molecule type" value="Genomic_DNA"/>
</dbReference>
<dbReference type="Pfam" id="PF23585">
    <property type="entry name" value="DUF7137"/>
    <property type="match status" value="1"/>
</dbReference>
<gene>
    <name evidence="4" type="ORF">BCR34DRAFT_560562</name>
</gene>
<dbReference type="PANTHER" id="PTHR42028:SF1">
    <property type="entry name" value="YALI0E30657P"/>
    <property type="match status" value="1"/>
</dbReference>
<protein>
    <recommendedName>
        <fullName evidence="3">DUF7137 domain-containing protein</fullName>
    </recommendedName>
</protein>
<dbReference type="InterPro" id="IPR055561">
    <property type="entry name" value="DUF7137"/>
</dbReference>
<evidence type="ECO:0000313" key="4">
    <source>
        <dbReference type="EMBL" id="ORY14271.1"/>
    </source>
</evidence>
<feature type="compositionally biased region" description="Polar residues" evidence="1">
    <location>
        <begin position="44"/>
        <end position="117"/>
    </location>
</feature>
<feature type="signal peptide" evidence="2">
    <location>
        <begin position="1"/>
        <end position="21"/>
    </location>
</feature>
<name>A0A1Y1ZVK7_9PLEO</name>
<proteinExistence type="predicted"/>
<feature type="region of interest" description="Disordered" evidence="1">
    <location>
        <begin position="41"/>
        <end position="128"/>
    </location>
</feature>
<dbReference type="OrthoDB" id="2435509at2759"/>
<sequence>MRPSQLLAAVVALSSLSAAWPDVFDGVNALADVRHALYGRQDNSESSKPTATGNAKSTADSTPSNSEASQTPESSAKETGSATGKDSQTTGKVTGSVTSKPTSTVKGTATGKSTHSTPPDPRDPAGGIAMVTPSLLAGPQYYKIGDWVTFAWNYTSLSVTPTAVDVLASCTANQATYTLAVNMSVEATGKVLWDTGAYQSSATVPLLTETYTLMIYDAESSISATAKPGYLAVFNQFTFGMYSPQPYTPWADYKCATCSAALSSFELLTLKTLLFTGCTTIGSLLYFSHSFGLL</sequence>
<keyword evidence="2" id="KW-0732">Signal</keyword>
<accession>A0A1Y1ZVK7</accession>
<evidence type="ECO:0000313" key="5">
    <source>
        <dbReference type="Proteomes" id="UP000193144"/>
    </source>
</evidence>
<comment type="caution">
    <text evidence="4">The sequence shown here is derived from an EMBL/GenBank/DDBJ whole genome shotgun (WGS) entry which is preliminary data.</text>
</comment>
<feature type="domain" description="DUF7137" evidence="3">
    <location>
        <begin position="123"/>
        <end position="257"/>
    </location>
</feature>
<dbReference type="Proteomes" id="UP000193144">
    <property type="component" value="Unassembled WGS sequence"/>
</dbReference>
<evidence type="ECO:0000256" key="1">
    <source>
        <dbReference type="SAM" id="MobiDB-lite"/>
    </source>
</evidence>
<keyword evidence="5" id="KW-1185">Reference proteome</keyword>